<gene>
    <name evidence="7" type="ORF">FHR80_003313</name>
</gene>
<reference evidence="7 8" key="1">
    <citation type="submission" date="2020-08" db="EMBL/GenBank/DDBJ databases">
        <title>The Agave Microbiome: Exploring the role of microbial communities in plant adaptations to desert environments.</title>
        <authorList>
            <person name="Partida-Martinez L.P."/>
        </authorList>
    </citation>
    <scope>NUCLEOTIDE SEQUENCE [LARGE SCALE GENOMIC DNA]</scope>
    <source>
        <strain evidence="7 8">RAS26</strain>
    </source>
</reference>
<dbReference type="Pfam" id="PF00149">
    <property type="entry name" value="Metallophos"/>
    <property type="match status" value="1"/>
</dbReference>
<feature type="region of interest" description="Disordered" evidence="5">
    <location>
        <begin position="94"/>
        <end position="158"/>
    </location>
</feature>
<accession>A0A7W4UIN8</accession>
<dbReference type="InterPro" id="IPR050884">
    <property type="entry name" value="CNP_phosphodiesterase-III"/>
</dbReference>
<evidence type="ECO:0000256" key="2">
    <source>
        <dbReference type="ARBA" id="ARBA00022801"/>
    </source>
</evidence>
<dbReference type="InterPro" id="IPR004843">
    <property type="entry name" value="Calcineurin-like_PHP"/>
</dbReference>
<evidence type="ECO:0000259" key="6">
    <source>
        <dbReference type="Pfam" id="PF00149"/>
    </source>
</evidence>
<protein>
    <submittedName>
        <fullName evidence="7">3',5'-cyclic AMP phosphodiesterase CpdA</fullName>
    </submittedName>
</protein>
<keyword evidence="2" id="KW-0378">Hydrolase</keyword>
<dbReference type="Gene3D" id="3.60.21.10">
    <property type="match status" value="2"/>
</dbReference>
<feature type="compositionally biased region" description="Low complexity" evidence="5">
    <location>
        <begin position="130"/>
        <end position="141"/>
    </location>
</feature>
<feature type="domain" description="Calcineurin-like phosphoesterase" evidence="6">
    <location>
        <begin position="8"/>
        <end position="247"/>
    </location>
</feature>
<dbReference type="Proteomes" id="UP000518206">
    <property type="component" value="Unassembled WGS sequence"/>
</dbReference>
<evidence type="ECO:0000256" key="4">
    <source>
        <dbReference type="ARBA" id="ARBA00025742"/>
    </source>
</evidence>
<comment type="caution">
    <text evidence="7">The sequence shown here is derived from an EMBL/GenBank/DDBJ whole genome shotgun (WGS) entry which is preliminary data.</text>
</comment>
<reference evidence="7 8" key="2">
    <citation type="submission" date="2020-08" db="EMBL/GenBank/DDBJ databases">
        <authorList>
            <person name="Partida-Martinez L."/>
            <person name="Huntemann M."/>
            <person name="Clum A."/>
            <person name="Wang J."/>
            <person name="Palaniappan K."/>
            <person name="Ritter S."/>
            <person name="Chen I.-M."/>
            <person name="Stamatis D."/>
            <person name="Reddy T."/>
            <person name="O'Malley R."/>
            <person name="Daum C."/>
            <person name="Shapiro N."/>
            <person name="Ivanova N."/>
            <person name="Kyrpides N."/>
            <person name="Woyke T."/>
        </authorList>
    </citation>
    <scope>NUCLEOTIDE SEQUENCE [LARGE SCALE GENOMIC DNA]</scope>
    <source>
        <strain evidence="7 8">RAS26</strain>
    </source>
</reference>
<evidence type="ECO:0000313" key="7">
    <source>
        <dbReference type="EMBL" id="MBB2924380.1"/>
    </source>
</evidence>
<evidence type="ECO:0000256" key="3">
    <source>
        <dbReference type="ARBA" id="ARBA00023004"/>
    </source>
</evidence>
<dbReference type="EMBL" id="JACHVX010000005">
    <property type="protein sequence ID" value="MBB2924380.1"/>
    <property type="molecule type" value="Genomic_DNA"/>
</dbReference>
<keyword evidence="3" id="KW-0408">Iron</keyword>
<dbReference type="PANTHER" id="PTHR42988:SF2">
    <property type="entry name" value="CYCLIC NUCLEOTIDE PHOSPHODIESTERASE CBUA0032-RELATED"/>
    <property type="match status" value="1"/>
</dbReference>
<organism evidence="7 8">
    <name type="scientific">Cellulomonas cellasea</name>
    <dbReference type="NCBI Taxonomy" id="43670"/>
    <lineage>
        <taxon>Bacteria</taxon>
        <taxon>Bacillati</taxon>
        <taxon>Actinomycetota</taxon>
        <taxon>Actinomycetes</taxon>
        <taxon>Micrococcales</taxon>
        <taxon>Cellulomonadaceae</taxon>
        <taxon>Cellulomonas</taxon>
    </lineage>
</organism>
<evidence type="ECO:0000256" key="1">
    <source>
        <dbReference type="ARBA" id="ARBA00022723"/>
    </source>
</evidence>
<dbReference type="PANTHER" id="PTHR42988">
    <property type="entry name" value="PHOSPHOHYDROLASE"/>
    <property type="match status" value="1"/>
</dbReference>
<dbReference type="SUPFAM" id="SSF56300">
    <property type="entry name" value="Metallo-dependent phosphatases"/>
    <property type="match status" value="1"/>
</dbReference>
<keyword evidence="1" id="KW-0479">Metal-binding</keyword>
<evidence type="ECO:0000256" key="5">
    <source>
        <dbReference type="SAM" id="MobiDB-lite"/>
    </source>
</evidence>
<dbReference type="InterPro" id="IPR029052">
    <property type="entry name" value="Metallo-depent_PP-like"/>
</dbReference>
<dbReference type="RefSeq" id="WP_311702097.1">
    <property type="nucleotide sequence ID" value="NZ_JACHVX010000005.1"/>
</dbReference>
<feature type="compositionally biased region" description="Gly residues" evidence="5">
    <location>
        <begin position="104"/>
        <end position="129"/>
    </location>
</feature>
<dbReference type="AlphaFoldDB" id="A0A7W4UIN8"/>
<name>A0A7W4UIN8_9CELL</name>
<proteinExistence type="inferred from homology"/>
<dbReference type="GO" id="GO:0016787">
    <property type="term" value="F:hydrolase activity"/>
    <property type="evidence" value="ECO:0007669"/>
    <property type="project" value="UniProtKB-KW"/>
</dbReference>
<dbReference type="GO" id="GO:0046872">
    <property type="term" value="F:metal ion binding"/>
    <property type="evidence" value="ECO:0007669"/>
    <property type="project" value="UniProtKB-KW"/>
</dbReference>
<evidence type="ECO:0000313" key="8">
    <source>
        <dbReference type="Proteomes" id="UP000518206"/>
    </source>
</evidence>
<comment type="similarity">
    <text evidence="4">Belongs to the cyclic nucleotide phosphodiesterase class-III family.</text>
</comment>
<sequence>MTSPEQPLRILHLSDTHLSAPGVLHHGAVDTLEATRRVLDACAALPSPDVVVVSGDVSDDGSPESYAAARDVVGGWARARGARVVLAAGNHDQRGPFRRVLGDGHLGGPADGGGEGSAGGGRAASGENGGAHAAAPGAPGAPAGGGAAPAEDDPVDATSWVGGRRLVTLDSSVPGAGYGRLDAAQLDRLRDELRAPAPGGTVLVVHHPPLPPVTRLHGVLRLRGLDELAAVLAGSDVRVILSGHYHHAMSGVFAGRPVVVAPGVANRTDTLVRPGAERAVRGSGAALVELGRDGSLHATFHVAPDPDEGREVFFYAADVVERIAAAAGPPGED</sequence>